<dbReference type="Proteomes" id="UP000824533">
    <property type="component" value="Linkage Group LG09"/>
</dbReference>
<reference evidence="1 2" key="1">
    <citation type="journal article" date="2021" name="Front. Genet.">
        <title>Chromosome-Level Genome Assembly Reveals Significant Gene Expansion in the Toll and IMD Signaling Pathways of Dendrolimus kikuchii.</title>
        <authorList>
            <person name="Zhou J."/>
            <person name="Wu P."/>
            <person name="Xiong Z."/>
            <person name="Liu N."/>
            <person name="Zhao N."/>
            <person name="Ji M."/>
            <person name="Qiu Y."/>
            <person name="Yang B."/>
        </authorList>
    </citation>
    <scope>NUCLEOTIDE SEQUENCE [LARGE SCALE GENOMIC DNA]</scope>
    <source>
        <strain evidence="1">Ann1</strain>
    </source>
</reference>
<gene>
    <name evidence="1" type="ORF">K1T71_005368</name>
</gene>
<feature type="non-terminal residue" evidence="1">
    <location>
        <position position="1"/>
    </location>
</feature>
<accession>A0ACC1D3X1</accession>
<sequence length="50" mass="5859">LHGNRNPIFPHHAARPDNRERITRALRTKRAQINLRSARAQKSHHTSQIE</sequence>
<evidence type="ECO:0000313" key="1">
    <source>
        <dbReference type="EMBL" id="KAJ0178593.1"/>
    </source>
</evidence>
<evidence type="ECO:0000313" key="2">
    <source>
        <dbReference type="Proteomes" id="UP000824533"/>
    </source>
</evidence>
<protein>
    <submittedName>
        <fullName evidence="1">Uncharacterized protein</fullName>
    </submittedName>
</protein>
<comment type="caution">
    <text evidence="1">The sequence shown here is derived from an EMBL/GenBank/DDBJ whole genome shotgun (WGS) entry which is preliminary data.</text>
</comment>
<keyword evidence="2" id="KW-1185">Reference proteome</keyword>
<proteinExistence type="predicted"/>
<organism evidence="1 2">
    <name type="scientific">Dendrolimus kikuchii</name>
    <dbReference type="NCBI Taxonomy" id="765133"/>
    <lineage>
        <taxon>Eukaryota</taxon>
        <taxon>Metazoa</taxon>
        <taxon>Ecdysozoa</taxon>
        <taxon>Arthropoda</taxon>
        <taxon>Hexapoda</taxon>
        <taxon>Insecta</taxon>
        <taxon>Pterygota</taxon>
        <taxon>Neoptera</taxon>
        <taxon>Endopterygota</taxon>
        <taxon>Lepidoptera</taxon>
        <taxon>Glossata</taxon>
        <taxon>Ditrysia</taxon>
        <taxon>Bombycoidea</taxon>
        <taxon>Lasiocampidae</taxon>
        <taxon>Dendrolimus</taxon>
    </lineage>
</organism>
<dbReference type="EMBL" id="CM034395">
    <property type="protein sequence ID" value="KAJ0178593.1"/>
    <property type="molecule type" value="Genomic_DNA"/>
</dbReference>
<name>A0ACC1D3X1_9NEOP</name>